<evidence type="ECO:0000313" key="7">
    <source>
        <dbReference type="Proteomes" id="UP001165085"/>
    </source>
</evidence>
<feature type="transmembrane region" description="Helical" evidence="5">
    <location>
        <begin position="278"/>
        <end position="300"/>
    </location>
</feature>
<accession>A0A9W7AD66</accession>
<dbReference type="GO" id="GO:0005385">
    <property type="term" value="F:zinc ion transmembrane transporter activity"/>
    <property type="evidence" value="ECO:0007669"/>
    <property type="project" value="TreeGrafter"/>
</dbReference>
<dbReference type="AlphaFoldDB" id="A0A9W7AD66"/>
<protein>
    <recommendedName>
        <fullName evidence="8">Zinc transporter</fullName>
    </recommendedName>
</protein>
<evidence type="ECO:0000313" key="6">
    <source>
        <dbReference type="EMBL" id="GMH67237.1"/>
    </source>
</evidence>
<keyword evidence="2 5" id="KW-0812">Transmembrane</keyword>
<keyword evidence="7" id="KW-1185">Reference proteome</keyword>
<sequence length="363" mass="38452">MSPELTGFLMVLGAGLSTGVGSAFVFSPRLIKMASRQFLAGSLGFSAGVMMYVSFVEILVKSKDAFIEDGTSEGNATLYSTLCFFSGILFMGLLDLAVHKLEGHASAGKPEEYTTRGSSYGHEQGHESEADIVSGCVHASNDAVDEWQRKAQNEISESEGKLVRRVGGGGDSKKFEPLSEAREALEIEKGKAQSSTVAVINKALESTMGDKKLIHMGLATALSIAIHNFPEGLATYVGAVLDPAVGATMAIAIAIHNIPEGLCVSIPIYYATGNRTKAFMWGLLSGITEPIGAFAGWAILMSSMSQVAYGVLFGMVAGMMVRISVKELMPTAYRYDPSDSVVTNSFVAGMVIMALSLVLFVVV</sequence>
<evidence type="ECO:0000256" key="4">
    <source>
        <dbReference type="ARBA" id="ARBA00023136"/>
    </source>
</evidence>
<gene>
    <name evidence="6" type="ORF">TrST_g7381</name>
</gene>
<keyword evidence="4 5" id="KW-0472">Membrane</keyword>
<comment type="caution">
    <text evidence="6">The sequence shown here is derived from an EMBL/GenBank/DDBJ whole genome shotgun (WGS) entry which is preliminary data.</text>
</comment>
<proteinExistence type="predicted"/>
<feature type="transmembrane region" description="Helical" evidence="5">
    <location>
        <begin position="233"/>
        <end position="258"/>
    </location>
</feature>
<reference evidence="7" key="1">
    <citation type="journal article" date="2023" name="Commun. Biol.">
        <title>Genome analysis of Parmales, the sister group of diatoms, reveals the evolutionary specialization of diatoms from phago-mixotrophs to photoautotrophs.</title>
        <authorList>
            <person name="Ban H."/>
            <person name="Sato S."/>
            <person name="Yoshikawa S."/>
            <person name="Yamada K."/>
            <person name="Nakamura Y."/>
            <person name="Ichinomiya M."/>
            <person name="Sato N."/>
            <person name="Blanc-Mathieu R."/>
            <person name="Endo H."/>
            <person name="Kuwata A."/>
            <person name="Ogata H."/>
        </authorList>
    </citation>
    <scope>NUCLEOTIDE SEQUENCE [LARGE SCALE GENOMIC DNA]</scope>
    <source>
        <strain evidence="7">NIES 3701</strain>
    </source>
</reference>
<feature type="transmembrane region" description="Helical" evidence="5">
    <location>
        <begin position="38"/>
        <end position="56"/>
    </location>
</feature>
<dbReference type="OrthoDB" id="262547at2759"/>
<feature type="transmembrane region" description="Helical" evidence="5">
    <location>
        <begin position="76"/>
        <end position="98"/>
    </location>
</feature>
<feature type="transmembrane region" description="Helical" evidence="5">
    <location>
        <begin position="345"/>
        <end position="362"/>
    </location>
</feature>
<feature type="transmembrane region" description="Helical" evidence="5">
    <location>
        <begin position="307"/>
        <end position="325"/>
    </location>
</feature>
<comment type="subcellular location">
    <subcellularLocation>
        <location evidence="1">Membrane</location>
        <topology evidence="1">Multi-pass membrane protein</topology>
    </subcellularLocation>
</comment>
<dbReference type="PANTHER" id="PTHR11040">
    <property type="entry name" value="ZINC/IRON TRANSPORTER"/>
    <property type="match status" value="1"/>
</dbReference>
<dbReference type="PANTHER" id="PTHR11040:SF205">
    <property type="entry name" value="ZINC TRANSPORTER ZUPT"/>
    <property type="match status" value="1"/>
</dbReference>
<organism evidence="6 7">
    <name type="scientific">Triparma strigata</name>
    <dbReference type="NCBI Taxonomy" id="1606541"/>
    <lineage>
        <taxon>Eukaryota</taxon>
        <taxon>Sar</taxon>
        <taxon>Stramenopiles</taxon>
        <taxon>Ochrophyta</taxon>
        <taxon>Bolidophyceae</taxon>
        <taxon>Parmales</taxon>
        <taxon>Triparmaceae</taxon>
        <taxon>Triparma</taxon>
    </lineage>
</organism>
<evidence type="ECO:0008006" key="8">
    <source>
        <dbReference type="Google" id="ProtNLM"/>
    </source>
</evidence>
<evidence type="ECO:0000256" key="2">
    <source>
        <dbReference type="ARBA" id="ARBA00022692"/>
    </source>
</evidence>
<evidence type="ECO:0000256" key="3">
    <source>
        <dbReference type="ARBA" id="ARBA00022989"/>
    </source>
</evidence>
<feature type="transmembrane region" description="Helical" evidence="5">
    <location>
        <begin position="6"/>
        <end position="26"/>
    </location>
</feature>
<name>A0A9W7AD66_9STRA</name>
<dbReference type="Pfam" id="PF02535">
    <property type="entry name" value="Zip"/>
    <property type="match status" value="1"/>
</dbReference>
<dbReference type="EMBL" id="BRXY01000116">
    <property type="protein sequence ID" value="GMH67237.1"/>
    <property type="molecule type" value="Genomic_DNA"/>
</dbReference>
<dbReference type="GO" id="GO:0016020">
    <property type="term" value="C:membrane"/>
    <property type="evidence" value="ECO:0007669"/>
    <property type="project" value="UniProtKB-SubCell"/>
</dbReference>
<evidence type="ECO:0000256" key="5">
    <source>
        <dbReference type="SAM" id="Phobius"/>
    </source>
</evidence>
<dbReference type="Proteomes" id="UP001165085">
    <property type="component" value="Unassembled WGS sequence"/>
</dbReference>
<evidence type="ECO:0000256" key="1">
    <source>
        <dbReference type="ARBA" id="ARBA00004141"/>
    </source>
</evidence>
<keyword evidence="3 5" id="KW-1133">Transmembrane helix</keyword>
<dbReference type="InterPro" id="IPR003689">
    <property type="entry name" value="ZIP"/>
</dbReference>